<dbReference type="Gene3D" id="3.40.640.10">
    <property type="entry name" value="Type I PLP-dependent aspartate aminotransferase-like (Major domain)"/>
    <property type="match status" value="1"/>
</dbReference>
<feature type="binding site" evidence="9">
    <location>
        <begin position="124"/>
        <end position="126"/>
    </location>
    <ligand>
        <name>(6S)-5,6,7,8-tetrahydrofolate</name>
        <dbReference type="ChEBI" id="CHEBI:57453"/>
    </ligand>
</feature>
<comment type="caution">
    <text evidence="9">Lacks conserved residue(s) required for the propagation of feature annotation.</text>
</comment>
<comment type="similarity">
    <text evidence="2 9">Belongs to the SHMT family.</text>
</comment>
<comment type="pathway">
    <text evidence="9">Amino-acid biosynthesis; glycine biosynthesis; glycine from L-serine: step 1/1.</text>
</comment>
<dbReference type="SUPFAM" id="SSF53383">
    <property type="entry name" value="PLP-dependent transferases"/>
    <property type="match status" value="1"/>
</dbReference>
<keyword evidence="7 9" id="KW-0808">Transferase</keyword>
<dbReference type="Pfam" id="PF00464">
    <property type="entry name" value="SHMT"/>
    <property type="match status" value="1"/>
</dbReference>
<dbReference type="InterPro" id="IPR049943">
    <property type="entry name" value="Ser_HO-MeTrfase-like"/>
</dbReference>
<protein>
    <recommendedName>
        <fullName evidence="9">Serine hydroxymethyltransferase</fullName>
        <shortName evidence="9">SHMT</shortName>
        <shortName evidence="9">Serine methylase</shortName>
        <ecNumber evidence="9">2.1.2.-</ecNumber>
    </recommendedName>
</protein>
<reference evidence="12" key="1">
    <citation type="journal article" date="2014" name="Int. J. Syst. Evol. Microbiol.">
        <title>Complete genome sequence of Corynebacterium casei LMG S-19264T (=DSM 44701T), isolated from a smear-ripened cheese.</title>
        <authorList>
            <consortium name="US DOE Joint Genome Institute (JGI-PGF)"/>
            <person name="Walter F."/>
            <person name="Albersmeier A."/>
            <person name="Kalinowski J."/>
            <person name="Ruckert C."/>
        </authorList>
    </citation>
    <scope>NUCLEOTIDE SEQUENCE</scope>
    <source>
        <strain evidence="12">JCM 10088</strain>
    </source>
</reference>
<comment type="subunit">
    <text evidence="3 9">Homodimer.</text>
</comment>
<dbReference type="AlphaFoldDB" id="A0A830GVT1"/>
<gene>
    <name evidence="9" type="primary">glyA</name>
    <name evidence="12" type="ORF">GCM10007981_07350</name>
</gene>
<dbReference type="FunFam" id="3.40.640.10:FF:000101">
    <property type="entry name" value="Serine hydroxymethyltransferase"/>
    <property type="match status" value="1"/>
</dbReference>
<proteinExistence type="inferred from homology"/>
<dbReference type="EMBL" id="BMNL01000002">
    <property type="protein sequence ID" value="GGP20207.1"/>
    <property type="molecule type" value="Genomic_DNA"/>
</dbReference>
<dbReference type="PANTHER" id="PTHR11680:SF35">
    <property type="entry name" value="SERINE HYDROXYMETHYLTRANSFERASE 1"/>
    <property type="match status" value="1"/>
</dbReference>
<keyword evidence="4 9" id="KW-0963">Cytoplasm</keyword>
<comment type="cofactor">
    <cofactor evidence="1 9 10">
        <name>pyridoxal 5'-phosphate</name>
        <dbReference type="ChEBI" id="CHEBI:597326"/>
    </cofactor>
</comment>
<evidence type="ECO:0000256" key="1">
    <source>
        <dbReference type="ARBA" id="ARBA00001933"/>
    </source>
</evidence>
<evidence type="ECO:0000259" key="11">
    <source>
        <dbReference type="Pfam" id="PF00464"/>
    </source>
</evidence>
<reference evidence="12" key="2">
    <citation type="submission" date="2020-09" db="EMBL/GenBank/DDBJ databases">
        <authorList>
            <person name="Sun Q."/>
            <person name="Ohkuma M."/>
        </authorList>
    </citation>
    <scope>NUCLEOTIDE SEQUENCE</scope>
    <source>
        <strain evidence="12">JCM 10088</strain>
    </source>
</reference>
<dbReference type="UniPathway" id="UPA00288">
    <property type="reaction ID" value="UER01023"/>
</dbReference>
<dbReference type="GO" id="GO:0005737">
    <property type="term" value="C:cytoplasm"/>
    <property type="evidence" value="ECO:0007669"/>
    <property type="project" value="UniProtKB-SubCell"/>
</dbReference>
<dbReference type="Gene3D" id="3.90.1150.10">
    <property type="entry name" value="Aspartate Aminotransferase, domain 1"/>
    <property type="match status" value="1"/>
</dbReference>
<comment type="subcellular location">
    <subcellularLocation>
        <location evidence="9">Cytoplasm</location>
    </subcellularLocation>
</comment>
<keyword evidence="6 9" id="KW-0028">Amino-acid biosynthesis</keyword>
<evidence type="ECO:0000256" key="2">
    <source>
        <dbReference type="ARBA" id="ARBA00006376"/>
    </source>
</evidence>
<dbReference type="InterPro" id="IPR039429">
    <property type="entry name" value="SHMT-like_dom"/>
</dbReference>
<sequence length="431" mass="47159">MREEEAIAALSKLRAIMDRHNNWRRRETINLIPSENVMSPLAEYFYLNDMMGRYAEGTIGKRYYQGVSLVDEAEQMLVDLMSSLFSSRFTDVRPISGTVANMAVYHSVAGLGEKIASLPTAAGGHISHNETGAPKAFGLRVSYLPWSQENFNVDVDAARRLIAEERPKLVLLGASLYLFPHPIKELADAAHEVGAVLMHDSAHVLGLIAGHQFPNPLELGADIMTSSTHKTFPGPQGGVIFTTREDLFKEIQRSVFPVMTSNYHLHRYASTIVTAIEMSTYGDEYAATVRSNAKALAEQLHANGLPVVAEEHGFTATHQVAMDVSKFGGGGPIAKALEDANIIVNKNMLPWDKSPVKPSGIRMGVQEMTRMGMGKGEMAAVAELIAKVVIKGVEPSKVKPEVVELRRGFTKVRYGFDLSTLGLNCPCLPLL</sequence>
<dbReference type="GO" id="GO:0030170">
    <property type="term" value="F:pyridoxal phosphate binding"/>
    <property type="evidence" value="ECO:0007669"/>
    <property type="project" value="UniProtKB-UniRule"/>
</dbReference>
<dbReference type="PIRSF" id="PIRSF000412">
    <property type="entry name" value="SHMT"/>
    <property type="match status" value="1"/>
</dbReference>
<keyword evidence="12" id="KW-0489">Methyltransferase</keyword>
<dbReference type="GO" id="GO:0032259">
    <property type="term" value="P:methylation"/>
    <property type="evidence" value="ECO:0007669"/>
    <property type="project" value="UniProtKB-KW"/>
</dbReference>
<feature type="modified residue" description="N6-(pyridoxal phosphate)lysine" evidence="9 10">
    <location>
        <position position="230"/>
    </location>
</feature>
<dbReference type="NCBIfam" id="NF000586">
    <property type="entry name" value="PRK00011.1"/>
    <property type="match status" value="1"/>
</dbReference>
<comment type="function">
    <text evidence="9">Catalyzes the reversible interconversion of serine and glycine with a modified folate serving as the one-carbon carrier. Also exhibits a pteridine-independent aldolase activity toward beta-hydroxyamino acids, producing glycine and aldehydes, via a retro-aldol mechanism.</text>
</comment>
<dbReference type="OrthoDB" id="5821at2157"/>
<evidence type="ECO:0000256" key="3">
    <source>
        <dbReference type="ARBA" id="ARBA00011738"/>
    </source>
</evidence>
<dbReference type="InterPro" id="IPR019798">
    <property type="entry name" value="Ser_HO-MeTrfase_PLP_BS"/>
</dbReference>
<feature type="site" description="Plays an important role in substrate specificity" evidence="9">
    <location>
        <position position="229"/>
    </location>
</feature>
<dbReference type="GO" id="GO:0008168">
    <property type="term" value="F:methyltransferase activity"/>
    <property type="evidence" value="ECO:0007669"/>
    <property type="project" value="UniProtKB-KW"/>
</dbReference>
<dbReference type="RefSeq" id="WP_188596100.1">
    <property type="nucleotide sequence ID" value="NZ_BMNL01000002.1"/>
</dbReference>
<evidence type="ECO:0000256" key="6">
    <source>
        <dbReference type="ARBA" id="ARBA00022605"/>
    </source>
</evidence>
<accession>A0A830GVT1</accession>
<dbReference type="InterPro" id="IPR015422">
    <property type="entry name" value="PyrdxlP-dep_Trfase_small"/>
</dbReference>
<evidence type="ECO:0000313" key="12">
    <source>
        <dbReference type="EMBL" id="GGP20207.1"/>
    </source>
</evidence>
<evidence type="ECO:0000256" key="10">
    <source>
        <dbReference type="PIRSR" id="PIRSR000412-50"/>
    </source>
</evidence>
<evidence type="ECO:0000313" key="13">
    <source>
        <dbReference type="Proteomes" id="UP000610960"/>
    </source>
</evidence>
<evidence type="ECO:0000256" key="7">
    <source>
        <dbReference type="ARBA" id="ARBA00022679"/>
    </source>
</evidence>
<dbReference type="InterPro" id="IPR015421">
    <property type="entry name" value="PyrdxlP-dep_Trfase_major"/>
</dbReference>
<evidence type="ECO:0000256" key="5">
    <source>
        <dbReference type="ARBA" id="ARBA00022563"/>
    </source>
</evidence>
<comment type="caution">
    <text evidence="12">The sequence shown here is derived from an EMBL/GenBank/DDBJ whole genome shotgun (WGS) entry which is preliminary data.</text>
</comment>
<dbReference type="HAMAP" id="MF_00051">
    <property type="entry name" value="SHMT"/>
    <property type="match status" value="1"/>
</dbReference>
<dbReference type="PANTHER" id="PTHR11680">
    <property type="entry name" value="SERINE HYDROXYMETHYLTRANSFERASE"/>
    <property type="match status" value="1"/>
</dbReference>
<dbReference type="Proteomes" id="UP000610960">
    <property type="component" value="Unassembled WGS sequence"/>
</dbReference>
<dbReference type="CDD" id="cd00378">
    <property type="entry name" value="SHMT"/>
    <property type="match status" value="1"/>
</dbReference>
<keyword evidence="8 9" id="KW-0663">Pyridoxal phosphate</keyword>
<dbReference type="GO" id="GO:0004372">
    <property type="term" value="F:glycine hydroxymethyltransferase activity"/>
    <property type="evidence" value="ECO:0007669"/>
    <property type="project" value="UniProtKB-UniRule"/>
</dbReference>
<dbReference type="InterPro" id="IPR001085">
    <property type="entry name" value="Ser_HO-MeTrfase"/>
</dbReference>
<evidence type="ECO:0000256" key="9">
    <source>
        <dbReference type="HAMAP-Rule" id="MF_00051"/>
    </source>
</evidence>
<evidence type="ECO:0000256" key="8">
    <source>
        <dbReference type="ARBA" id="ARBA00022898"/>
    </source>
</evidence>
<keyword evidence="13" id="KW-1185">Reference proteome</keyword>
<feature type="binding site" evidence="9">
    <location>
        <position position="245"/>
    </location>
    <ligand>
        <name>(6S)-5,6,7,8-tetrahydrofolate</name>
        <dbReference type="ChEBI" id="CHEBI:57453"/>
    </ligand>
</feature>
<dbReference type="InterPro" id="IPR015424">
    <property type="entry name" value="PyrdxlP-dep_Trfase"/>
</dbReference>
<dbReference type="EC" id="2.1.2.-" evidence="9"/>
<dbReference type="GO" id="GO:0019264">
    <property type="term" value="P:glycine biosynthetic process from serine"/>
    <property type="evidence" value="ECO:0007669"/>
    <property type="project" value="UniProtKB-UniRule"/>
</dbReference>
<dbReference type="PROSITE" id="PS00096">
    <property type="entry name" value="SHMT"/>
    <property type="match status" value="1"/>
</dbReference>
<name>A0A830GVT1_9CREN</name>
<dbReference type="GO" id="GO:0035999">
    <property type="term" value="P:tetrahydrofolate interconversion"/>
    <property type="evidence" value="ECO:0007669"/>
    <property type="project" value="InterPro"/>
</dbReference>
<feature type="domain" description="Serine hydroxymethyltransferase-like" evidence="11">
    <location>
        <begin position="16"/>
        <end position="385"/>
    </location>
</feature>
<organism evidence="12 13">
    <name type="scientific">Thermocladium modestius</name>
    <dbReference type="NCBI Taxonomy" id="62609"/>
    <lineage>
        <taxon>Archaea</taxon>
        <taxon>Thermoproteota</taxon>
        <taxon>Thermoprotei</taxon>
        <taxon>Thermoproteales</taxon>
        <taxon>Thermoproteaceae</taxon>
        <taxon>Thermocladium</taxon>
    </lineage>
</organism>
<evidence type="ECO:0000256" key="4">
    <source>
        <dbReference type="ARBA" id="ARBA00022490"/>
    </source>
</evidence>
<keyword evidence="5 9" id="KW-0554">One-carbon metabolism</keyword>